<dbReference type="Gene3D" id="3.50.30.10">
    <property type="entry name" value="Phosphohistidine domain"/>
    <property type="match status" value="1"/>
</dbReference>
<dbReference type="CDD" id="cd01356">
    <property type="entry name" value="AcnX_swivel"/>
    <property type="match status" value="1"/>
</dbReference>
<name>A0A1H0KE10_9BACT</name>
<dbReference type="PANTHER" id="PTHR36577:SF3">
    <property type="entry name" value="DUF521 DOMAIN PROTEIN (AFU_ORTHOLOGUE AFUA_6G00490)"/>
    <property type="match status" value="1"/>
</dbReference>
<accession>A0A1H0KE10</accession>
<evidence type="ECO:0000313" key="4">
    <source>
        <dbReference type="Proteomes" id="UP000199073"/>
    </source>
</evidence>
<dbReference type="EMBL" id="FNJI01000003">
    <property type="protein sequence ID" value="SDO54033.1"/>
    <property type="molecule type" value="Genomic_DNA"/>
</dbReference>
<dbReference type="RefSeq" id="WP_092219387.1">
    <property type="nucleotide sequence ID" value="NZ_FNJI01000003.1"/>
</dbReference>
<dbReference type="GO" id="GO:0016829">
    <property type="term" value="F:lyase activity"/>
    <property type="evidence" value="ECO:0007669"/>
    <property type="project" value="UniProtKB-KW"/>
</dbReference>
<dbReference type="Proteomes" id="UP000199073">
    <property type="component" value="Unassembled WGS sequence"/>
</dbReference>
<dbReference type="SUPFAM" id="SSF52016">
    <property type="entry name" value="LeuD/IlvD-like"/>
    <property type="match status" value="1"/>
</dbReference>
<keyword evidence="1" id="KW-0456">Lyase</keyword>
<dbReference type="AlphaFoldDB" id="A0A1H0KE10"/>
<evidence type="ECO:0000256" key="1">
    <source>
        <dbReference type="ARBA" id="ARBA00023239"/>
    </source>
</evidence>
<organism evidence="3 4">
    <name type="scientific">Desulforhopalus singaporensis</name>
    <dbReference type="NCBI Taxonomy" id="91360"/>
    <lineage>
        <taxon>Bacteria</taxon>
        <taxon>Pseudomonadati</taxon>
        <taxon>Thermodesulfobacteriota</taxon>
        <taxon>Desulfobulbia</taxon>
        <taxon>Desulfobulbales</taxon>
        <taxon>Desulfocapsaceae</taxon>
        <taxon>Desulforhopalus</taxon>
    </lineage>
</organism>
<dbReference type="OrthoDB" id="5526754at2"/>
<dbReference type="InterPro" id="IPR002840">
    <property type="entry name" value="PMDh-S-like_dom"/>
</dbReference>
<keyword evidence="4" id="KW-1185">Reference proteome</keyword>
<feature type="domain" description="Phosphomevalonate dehydratase small subunit-like" evidence="2">
    <location>
        <begin position="26"/>
        <end position="100"/>
    </location>
</feature>
<protein>
    <submittedName>
        <fullName evidence="3">Predicted aconitase subunit 2</fullName>
    </submittedName>
</protein>
<dbReference type="PANTHER" id="PTHR36577">
    <property type="entry name" value="DUF521 DOMAIN PROTEIN (AFU_ORTHOLOGUE AFUA_6G00490)"/>
    <property type="match status" value="1"/>
</dbReference>
<evidence type="ECO:0000259" key="2">
    <source>
        <dbReference type="Pfam" id="PF01989"/>
    </source>
</evidence>
<dbReference type="STRING" id="91360.SAMN05660330_00462"/>
<dbReference type="Pfam" id="PF01989">
    <property type="entry name" value="AcnX_swivel_put"/>
    <property type="match status" value="1"/>
</dbReference>
<dbReference type="InterPro" id="IPR012016">
    <property type="entry name" value="PMDh-S-like"/>
</dbReference>
<reference evidence="3 4" key="1">
    <citation type="submission" date="2016-10" db="EMBL/GenBank/DDBJ databases">
        <authorList>
            <person name="de Groot N.N."/>
        </authorList>
    </citation>
    <scope>NUCLEOTIDE SEQUENCE [LARGE SCALE GENOMIC DNA]</scope>
    <source>
        <strain evidence="3 4">DSM 12130</strain>
    </source>
</reference>
<gene>
    <name evidence="3" type="ORF">SAMN05660330_00462</name>
</gene>
<proteinExistence type="predicted"/>
<sequence>MENVIHCKPLVAGRVSGQILKSNQTISFWGGVDPATGVVTDPRHELFGQSITGKVLLFPYGKGSAAAPMVLLELVRQKTGPVAIINVELDPLLVAGPVISKHFYDSQVVVALIGRGDFDKLQTGCDCVVDTDRQELSYRPVA</sequence>
<dbReference type="PIRSF" id="PIRSF004966">
    <property type="entry name" value="UCP004966"/>
    <property type="match status" value="1"/>
</dbReference>
<evidence type="ECO:0000313" key="3">
    <source>
        <dbReference type="EMBL" id="SDO54033.1"/>
    </source>
</evidence>